<dbReference type="AlphaFoldDB" id="A0AAV7L3C0"/>
<accession>A0AAV7L3C0</accession>
<evidence type="ECO:0000313" key="3">
    <source>
        <dbReference type="Proteomes" id="UP001066276"/>
    </source>
</evidence>
<organism evidence="2 3">
    <name type="scientific">Pleurodeles waltl</name>
    <name type="common">Iberian ribbed newt</name>
    <dbReference type="NCBI Taxonomy" id="8319"/>
    <lineage>
        <taxon>Eukaryota</taxon>
        <taxon>Metazoa</taxon>
        <taxon>Chordata</taxon>
        <taxon>Craniata</taxon>
        <taxon>Vertebrata</taxon>
        <taxon>Euteleostomi</taxon>
        <taxon>Amphibia</taxon>
        <taxon>Batrachia</taxon>
        <taxon>Caudata</taxon>
        <taxon>Salamandroidea</taxon>
        <taxon>Salamandridae</taxon>
        <taxon>Pleurodelinae</taxon>
        <taxon>Pleurodeles</taxon>
    </lineage>
</organism>
<evidence type="ECO:0000313" key="2">
    <source>
        <dbReference type="EMBL" id="KAJ1086191.1"/>
    </source>
</evidence>
<gene>
    <name evidence="2" type="ORF">NDU88_006315</name>
</gene>
<proteinExistence type="predicted"/>
<protein>
    <submittedName>
        <fullName evidence="2">Uncharacterized protein</fullName>
    </submittedName>
</protein>
<dbReference type="EMBL" id="JANPWB010000016">
    <property type="protein sequence ID" value="KAJ1086191.1"/>
    <property type="molecule type" value="Genomic_DNA"/>
</dbReference>
<evidence type="ECO:0000256" key="1">
    <source>
        <dbReference type="SAM" id="MobiDB-lite"/>
    </source>
</evidence>
<feature type="compositionally biased region" description="Basic and acidic residues" evidence="1">
    <location>
        <begin position="1"/>
        <end position="26"/>
    </location>
</feature>
<feature type="compositionally biased region" description="Basic and acidic residues" evidence="1">
    <location>
        <begin position="35"/>
        <end position="60"/>
    </location>
</feature>
<sequence length="116" mass="13350">MEPGMHRREDAGPERVEPGKRRKEDVGPEQVEPGTCRREDAGSGRVELGTRRREDAGPEQKEEEEPEYDRGRLLVMAWGVKEERVQTCHVPGGAWLNKADWREYQGWPEDVPSLKK</sequence>
<reference evidence="2" key="1">
    <citation type="journal article" date="2022" name="bioRxiv">
        <title>Sequencing and chromosome-scale assembly of the giantPleurodeles waltlgenome.</title>
        <authorList>
            <person name="Brown T."/>
            <person name="Elewa A."/>
            <person name="Iarovenko S."/>
            <person name="Subramanian E."/>
            <person name="Araus A.J."/>
            <person name="Petzold A."/>
            <person name="Susuki M."/>
            <person name="Suzuki K.-i.T."/>
            <person name="Hayashi T."/>
            <person name="Toyoda A."/>
            <person name="Oliveira C."/>
            <person name="Osipova E."/>
            <person name="Leigh N.D."/>
            <person name="Simon A."/>
            <person name="Yun M.H."/>
        </authorList>
    </citation>
    <scope>NUCLEOTIDE SEQUENCE</scope>
    <source>
        <strain evidence="2">20211129_DDA</strain>
        <tissue evidence="2">Liver</tissue>
    </source>
</reference>
<keyword evidence="3" id="KW-1185">Reference proteome</keyword>
<comment type="caution">
    <text evidence="2">The sequence shown here is derived from an EMBL/GenBank/DDBJ whole genome shotgun (WGS) entry which is preliminary data.</text>
</comment>
<dbReference type="Proteomes" id="UP001066276">
    <property type="component" value="Chromosome 12"/>
</dbReference>
<name>A0AAV7L3C0_PLEWA</name>
<feature type="region of interest" description="Disordered" evidence="1">
    <location>
        <begin position="1"/>
        <end position="69"/>
    </location>
</feature>